<proteinExistence type="predicted"/>
<reference evidence="5 6" key="1">
    <citation type="submission" date="2019-04" db="EMBL/GenBank/DDBJ databases">
        <authorList>
            <person name="Adelsberg A.K."/>
            <person name="Kohli N."/>
            <person name="Marar C.I."/>
            <person name="Roccamo R.A."/>
            <person name="Shoush J.M."/>
            <person name="Butela K.A."/>
            <person name="Garlena R.A."/>
            <person name="Russell D.A."/>
            <person name="Pope W.H."/>
            <person name="Jacobs-Sera D."/>
            <person name="Hatfull G.F."/>
        </authorList>
    </citation>
    <scope>NUCLEOTIDE SEQUENCE [LARGE SCALE GENOMIC DNA]</scope>
</reference>
<dbReference type="Proteomes" id="UP000298794">
    <property type="component" value="Segment"/>
</dbReference>
<evidence type="ECO:0000256" key="2">
    <source>
        <dbReference type="ARBA" id="ARBA00022638"/>
    </source>
</evidence>
<dbReference type="Gene3D" id="3.20.20.80">
    <property type="entry name" value="Glycosidases"/>
    <property type="match status" value="1"/>
</dbReference>
<protein>
    <submittedName>
        <fullName evidence="5">Lysin A</fullName>
    </submittedName>
</protein>
<dbReference type="GO" id="GO:0008745">
    <property type="term" value="F:N-acetylmuramoyl-L-alanine amidase activity"/>
    <property type="evidence" value="ECO:0007669"/>
    <property type="project" value="InterPro"/>
</dbReference>
<evidence type="ECO:0000313" key="5">
    <source>
        <dbReference type="EMBL" id="QCG77603.1"/>
    </source>
</evidence>
<feature type="domain" description="N-acetylmuramoyl-L-alanine amidase" evidence="3">
    <location>
        <begin position="264"/>
        <end position="393"/>
    </location>
</feature>
<dbReference type="InterPro" id="IPR015020">
    <property type="entry name" value="Rv2525c-like_Glyco_Hydro-like"/>
</dbReference>
<dbReference type="Pfam" id="PF01510">
    <property type="entry name" value="Amidase_2"/>
    <property type="match status" value="1"/>
</dbReference>
<sequence length="582" mass="62520">MTTVIDTAAGFPTAQAIKRAGHSGIVAYVSPSRPGTNFAGKPITKAVADEYRRAGIDVAAVWQYGKPGDRTPSDWTTGYEGGKHMARQALSIARAAGMPGWCPIYFAVDEDITLRQWNDTASQFFRGCADEIGREWVGIYGHSRVCGWAIEDGLVDPRWVWVTRAWSNDDGRGYAALYQRVIDTASNPGPRVGGIVVDVNDVYARDWGQWSIDRAPKNTTPAPTTGDSTVVDFGITKRIPAGTDGDRSRDDFVGLHTQEGGTGDAVGLAKFCQGGGVSYNVAVDDIDTVEMVAPGNAPWAAVAANDLGYHICFAGSYVSWSRGRWLSKDASDGLDEDAMLWRGARAAAAACQKFGIPPVWVGNNGTTGWPTGRGICGHKDFGARGGGHTDPYPNFPIDEFIRRVQSFLAPVPNLIDAEAKAAAAWIGKRLTDGEKPITKAGQKVGAFAKFDHGHIYWRSGANRAYAIPHGGIFEAFAVRGFETRELGFPILRHEVFGWGGNQNFEGGVLFVPKGGPTAGYLVHGEIGRRYAAMGWETGPLGLPTSDEEKVAGTDNITQTFQRGRLTWSPTGVVVTLTTTEGV</sequence>
<keyword evidence="1" id="KW-0929">Antimicrobial</keyword>
<dbReference type="SUPFAM" id="SSF51445">
    <property type="entry name" value="(Trans)glycosidases"/>
    <property type="match status" value="1"/>
</dbReference>
<feature type="domain" description="Rv2525c-like glycoside hydrolase-like" evidence="4">
    <location>
        <begin position="15"/>
        <end position="202"/>
    </location>
</feature>
<accession>A0A4D6T7N7</accession>
<dbReference type="InterPro" id="IPR036505">
    <property type="entry name" value="Amidase/PGRP_sf"/>
</dbReference>
<evidence type="ECO:0000313" key="6">
    <source>
        <dbReference type="Proteomes" id="UP000298794"/>
    </source>
</evidence>
<name>A0A4D6T7N7_9CAUD</name>
<dbReference type="GO" id="GO:0042742">
    <property type="term" value="P:defense response to bacterium"/>
    <property type="evidence" value="ECO:0007669"/>
    <property type="project" value="UniProtKB-KW"/>
</dbReference>
<dbReference type="InterPro" id="IPR002502">
    <property type="entry name" value="Amidase_domain"/>
</dbReference>
<organism evidence="5 6">
    <name type="scientific">Gordonia phage Fairfaxidum</name>
    <dbReference type="NCBI Taxonomy" id="2572526"/>
    <lineage>
        <taxon>Viruses</taxon>
        <taxon>Duplodnaviria</taxon>
        <taxon>Heunggongvirae</taxon>
        <taxon>Uroviricota</taxon>
        <taxon>Caudoviricetes</taxon>
        <taxon>Fairfaxidumvirus</taxon>
        <taxon>Fairfaxidumvirus fairfaxidum</taxon>
    </lineage>
</organism>
<dbReference type="RefSeq" id="YP_009822308.1">
    <property type="nucleotide sequence ID" value="NC_048185.1"/>
</dbReference>
<dbReference type="KEGG" id="vg:55013804"/>
<evidence type="ECO:0000259" key="4">
    <source>
        <dbReference type="Pfam" id="PF08924"/>
    </source>
</evidence>
<keyword evidence="6" id="KW-1185">Reference proteome</keyword>
<keyword evidence="2" id="KW-0081">Bacteriolytic enzyme</keyword>
<dbReference type="Pfam" id="PF08310">
    <property type="entry name" value="LGFP"/>
    <property type="match status" value="3"/>
</dbReference>
<dbReference type="Gene3D" id="3.40.80.10">
    <property type="entry name" value="Peptidoglycan recognition protein-like"/>
    <property type="match status" value="1"/>
</dbReference>
<dbReference type="GeneID" id="55013804"/>
<evidence type="ECO:0000256" key="1">
    <source>
        <dbReference type="ARBA" id="ARBA00022529"/>
    </source>
</evidence>
<dbReference type="SUPFAM" id="SSF55846">
    <property type="entry name" value="N-acetylmuramoyl-L-alanine amidase-like"/>
    <property type="match status" value="1"/>
</dbReference>
<gene>
    <name evidence="5" type="primary">20</name>
    <name evidence="5" type="ORF">SEA_FAIRFAXIDUM_20</name>
</gene>
<dbReference type="GO" id="GO:0001897">
    <property type="term" value="P:symbiont-mediated cytolysis of host cell"/>
    <property type="evidence" value="ECO:0007669"/>
    <property type="project" value="UniProtKB-ARBA"/>
</dbReference>
<dbReference type="GO" id="GO:0009253">
    <property type="term" value="P:peptidoglycan catabolic process"/>
    <property type="evidence" value="ECO:0007669"/>
    <property type="project" value="InterPro"/>
</dbReference>
<dbReference type="EMBL" id="MK814757">
    <property type="protein sequence ID" value="QCG77603.1"/>
    <property type="molecule type" value="Genomic_DNA"/>
</dbReference>
<dbReference type="Pfam" id="PF08924">
    <property type="entry name" value="Rv2525c_GlyHyd-like"/>
    <property type="match status" value="1"/>
</dbReference>
<dbReference type="InterPro" id="IPR013207">
    <property type="entry name" value="LGFP"/>
</dbReference>
<dbReference type="InterPro" id="IPR017853">
    <property type="entry name" value="GH"/>
</dbReference>
<evidence type="ECO:0000259" key="3">
    <source>
        <dbReference type="Pfam" id="PF01510"/>
    </source>
</evidence>